<protein>
    <submittedName>
        <fullName evidence="1">Adenylate kinase</fullName>
        <ecNumber evidence="1">2.7.4.3</ecNumber>
    </submittedName>
</protein>
<gene>
    <name evidence="1" type="ORF">H2B03_06395</name>
</gene>
<proteinExistence type="predicted"/>
<keyword evidence="1" id="KW-0808">Transferase</keyword>
<reference evidence="1 2" key="1">
    <citation type="journal article" date="2020" name="Appl. Environ. Microbiol.">
        <title>Genomic Characteristics of a Novel Species of Ammonia-Oxidizing Archaea from the Jiulong River Estuary.</title>
        <authorList>
            <person name="Zou D."/>
            <person name="Wan R."/>
            <person name="Han L."/>
            <person name="Xu M.N."/>
            <person name="Liu Y."/>
            <person name="Liu H."/>
            <person name="Kao S.J."/>
            <person name="Li M."/>
        </authorList>
    </citation>
    <scope>NUCLEOTIDE SEQUENCE [LARGE SCALE GENOMIC DNA]</scope>
    <source>
        <strain evidence="1">W1bin1</strain>
    </source>
</reference>
<dbReference type="EMBL" id="JACEMZ010000043">
    <property type="protein sequence ID" value="MBA4452778.1"/>
    <property type="molecule type" value="Genomic_DNA"/>
</dbReference>
<dbReference type="Proteomes" id="UP000559653">
    <property type="component" value="Unassembled WGS sequence"/>
</dbReference>
<organism evidence="1 2">
    <name type="scientific">Candidatus Nitrosomaritimum aestuariumsis</name>
    <dbReference type="NCBI Taxonomy" id="3342354"/>
    <lineage>
        <taxon>Archaea</taxon>
        <taxon>Nitrososphaerota</taxon>
        <taxon>Nitrososphaeria</taxon>
        <taxon>Nitrosopumilales</taxon>
        <taxon>Nitrosopumilaceae</taxon>
        <taxon>Candidatus Nitrosomaritimum</taxon>
    </lineage>
</organism>
<name>A0AC60VZB0_9ARCH</name>
<evidence type="ECO:0000313" key="2">
    <source>
        <dbReference type="Proteomes" id="UP000559653"/>
    </source>
</evidence>
<comment type="caution">
    <text evidence="1">The sequence shown here is derived from an EMBL/GenBank/DDBJ whole genome shotgun (WGS) entry which is preliminary data.</text>
</comment>
<accession>A0AC60VZB0</accession>
<dbReference type="EC" id="2.7.4.3" evidence="1"/>
<keyword evidence="1" id="KW-0418">Kinase</keyword>
<evidence type="ECO:0000313" key="1">
    <source>
        <dbReference type="EMBL" id="MBA4452778.1"/>
    </source>
</evidence>
<sequence length="192" mass="21311">MAESKKVVVVGIPGVGKTTLINKIVELIKDHNKSVKVTNFGTIMFEVAKENGVNNRDELRKLPLSEQKKLQKNAAEKLSKIDDDVVIIDTHAFIRTPEGFNPGLPYHVLQIIEPSNFISVNAKTEEIYNRRMKDETRTRDKVSIATIKKELDIQSAMMSACSVLSGSPLKHVMNSEGKLDEAADQIIKAIGL</sequence>